<comment type="caution">
    <text evidence="1">The sequence shown here is derived from an EMBL/GenBank/DDBJ whole genome shotgun (WGS) entry which is preliminary data.</text>
</comment>
<protein>
    <submittedName>
        <fullName evidence="1">Uncharacterized protein</fullName>
    </submittedName>
</protein>
<keyword evidence="2" id="KW-1185">Reference proteome</keyword>
<evidence type="ECO:0000313" key="1">
    <source>
        <dbReference type="EMBL" id="GKT33210.1"/>
    </source>
</evidence>
<dbReference type="Proteomes" id="UP001057375">
    <property type="component" value="Unassembled WGS sequence"/>
</dbReference>
<sequence>MPPCHPPDQCVEYARWLEAALEGDYRGCQCPPREQGCAVEPRLNRSIYYLRNMIA</sequence>
<name>A0ABQ5KL28_9EUKA</name>
<accession>A0ABQ5KL28</accession>
<dbReference type="EMBL" id="BQXS01010170">
    <property type="protein sequence ID" value="GKT33210.1"/>
    <property type="molecule type" value="Genomic_DNA"/>
</dbReference>
<reference evidence="1" key="1">
    <citation type="submission" date="2022-03" db="EMBL/GenBank/DDBJ databases">
        <title>Draft genome sequence of Aduncisulcus paluster, a free-living microaerophilic Fornicata.</title>
        <authorList>
            <person name="Yuyama I."/>
            <person name="Kume K."/>
            <person name="Tamura T."/>
            <person name="Inagaki Y."/>
            <person name="Hashimoto T."/>
        </authorList>
    </citation>
    <scope>NUCLEOTIDE SEQUENCE</scope>
    <source>
        <strain evidence="1">NY0171</strain>
    </source>
</reference>
<gene>
    <name evidence="1" type="ORF">ADUPG1_007192</name>
</gene>
<proteinExistence type="predicted"/>
<organism evidence="1 2">
    <name type="scientific">Aduncisulcus paluster</name>
    <dbReference type="NCBI Taxonomy" id="2918883"/>
    <lineage>
        <taxon>Eukaryota</taxon>
        <taxon>Metamonada</taxon>
        <taxon>Carpediemonas-like organisms</taxon>
        <taxon>Aduncisulcus</taxon>
    </lineage>
</organism>
<evidence type="ECO:0000313" key="2">
    <source>
        <dbReference type="Proteomes" id="UP001057375"/>
    </source>
</evidence>